<dbReference type="EMBL" id="JARBJD010000049">
    <property type="protein sequence ID" value="KAK2957116.1"/>
    <property type="molecule type" value="Genomic_DNA"/>
</dbReference>
<evidence type="ECO:0000256" key="6">
    <source>
        <dbReference type="ARBA" id="ARBA00022989"/>
    </source>
</evidence>
<dbReference type="Pfam" id="PF02109">
    <property type="entry name" value="DAD"/>
    <property type="match status" value="1"/>
</dbReference>
<protein>
    <recommendedName>
        <fullName evidence="8">Dolichyl-diphosphooligosaccharide--protein glycosyltransferase subunit OST2</fullName>
        <shortName evidence="8">Oligosaccharyl transferase subunit OST2</shortName>
    </recommendedName>
</protein>
<comment type="pathway">
    <text evidence="2 8">Protein modification; protein glycosylation.</text>
</comment>
<evidence type="ECO:0000256" key="2">
    <source>
        <dbReference type="ARBA" id="ARBA00004922"/>
    </source>
</evidence>
<comment type="caution">
    <text evidence="9">The sequence shown here is derived from an EMBL/GenBank/DDBJ whole genome shotgun (WGS) entry which is preliminary data.</text>
</comment>
<feature type="transmembrane region" description="Helical" evidence="8">
    <location>
        <begin position="48"/>
        <end position="66"/>
    </location>
</feature>
<evidence type="ECO:0000256" key="1">
    <source>
        <dbReference type="ARBA" id="ARBA00004477"/>
    </source>
</evidence>
<evidence type="ECO:0000256" key="5">
    <source>
        <dbReference type="ARBA" id="ARBA00022824"/>
    </source>
</evidence>
<dbReference type="PANTHER" id="PTHR10705:SF0">
    <property type="entry name" value="DOLICHYL-DIPHOSPHOOLIGOSACCHARIDE--PROTEIN GLYCOSYLTRANSFERASE SUBUNIT DAD1"/>
    <property type="match status" value="1"/>
</dbReference>
<dbReference type="PANTHER" id="PTHR10705">
    <property type="entry name" value="DOLICHYL-DIPHOSPHOOLIGOSACCHARIDE--PROTEIN GLYCOSYLTRANSFERASE SUBUNIT DAD1"/>
    <property type="match status" value="1"/>
</dbReference>
<comment type="similarity">
    <text evidence="3 8">Belongs to the DAD/OST2 family.</text>
</comment>
<dbReference type="Proteomes" id="UP001281761">
    <property type="component" value="Unassembled WGS sequence"/>
</dbReference>
<dbReference type="EMBL" id="JARBJD010000065">
    <property type="protein sequence ID" value="KAK2955591.1"/>
    <property type="molecule type" value="Genomic_DNA"/>
</dbReference>
<keyword evidence="11" id="KW-1185">Reference proteome</keyword>
<accession>A0ABQ9XVV3</accession>
<evidence type="ECO:0000256" key="4">
    <source>
        <dbReference type="ARBA" id="ARBA00022692"/>
    </source>
</evidence>
<keyword evidence="6 8" id="KW-1133">Transmembrane helix</keyword>
<comment type="subcellular location">
    <subcellularLocation>
        <location evidence="1 8">Endoplasmic reticulum membrane</location>
        <topology evidence="1 8">Multi-pass membrane protein</topology>
    </subcellularLocation>
</comment>
<keyword evidence="7 8" id="KW-0472">Membrane</keyword>
<keyword evidence="5 8" id="KW-0256">Endoplasmic reticulum</keyword>
<dbReference type="InterPro" id="IPR003038">
    <property type="entry name" value="DAD/Ost2"/>
</dbReference>
<reference evidence="9 11" key="1">
    <citation type="journal article" date="2022" name="bioRxiv">
        <title>Genomics of Preaxostyla Flagellates Illuminates Evolutionary Transitions and the Path Towards Mitochondrial Loss.</title>
        <authorList>
            <person name="Novak L.V.F."/>
            <person name="Treitli S.C."/>
            <person name="Pyrih J."/>
            <person name="Halakuc P."/>
            <person name="Pipaliya S.V."/>
            <person name="Vacek V."/>
            <person name="Brzon O."/>
            <person name="Soukal P."/>
            <person name="Eme L."/>
            <person name="Dacks J.B."/>
            <person name="Karnkowska A."/>
            <person name="Elias M."/>
            <person name="Hampl V."/>
        </authorList>
    </citation>
    <scope>NUCLEOTIDE SEQUENCE [LARGE SCALE GENOMIC DNA]</scope>
    <source>
        <strain evidence="9">NAU3</strain>
        <tissue evidence="9">Gut</tissue>
    </source>
</reference>
<evidence type="ECO:0000313" key="9">
    <source>
        <dbReference type="EMBL" id="KAK2955591.1"/>
    </source>
</evidence>
<evidence type="ECO:0000256" key="7">
    <source>
        <dbReference type="ARBA" id="ARBA00023136"/>
    </source>
</evidence>
<gene>
    <name evidence="10" type="ORF">BLNAU_7946</name>
    <name evidence="9" type="ORF">BLNAU_9450</name>
</gene>
<comment type="function">
    <text evidence="8">Subunit of the oligosaccharyl transferase (OST) complex that catalyzes the initial transfer of a defined glycan (Glc(3)Man(9)GlcNAc(2) in eukaryotes) from the lipid carrier dolichol-pyrophosphate to an asparagine residue within an Asn-X-Ser/Thr consensus motif in nascent polypeptide chains, the first step in protein N-glycosylation. N-glycosylation occurs cotranslationally and the complex associates with the Sec61 complex at the channel-forming translocon complex that mediates protein translocation across the endoplasmic reticulum (ER). All subunits are required for a maximal enzyme activity.</text>
</comment>
<evidence type="ECO:0000313" key="11">
    <source>
        <dbReference type="Proteomes" id="UP001281761"/>
    </source>
</evidence>
<organism evidence="9 11">
    <name type="scientific">Blattamonas nauphoetae</name>
    <dbReference type="NCBI Taxonomy" id="2049346"/>
    <lineage>
        <taxon>Eukaryota</taxon>
        <taxon>Metamonada</taxon>
        <taxon>Preaxostyla</taxon>
        <taxon>Oxymonadida</taxon>
        <taxon>Blattamonas</taxon>
    </lineage>
</organism>
<feature type="transmembrane region" description="Helical" evidence="8">
    <location>
        <begin position="87"/>
        <end position="105"/>
    </location>
</feature>
<comment type="subunit">
    <text evidence="8">Component of the oligosaccharyltransferase (OST) complex.</text>
</comment>
<name>A0ABQ9XVV3_9EUKA</name>
<keyword evidence="4 8" id="KW-0812">Transmembrane</keyword>
<evidence type="ECO:0000313" key="10">
    <source>
        <dbReference type="EMBL" id="KAK2957116.1"/>
    </source>
</evidence>
<feature type="transmembrane region" description="Helical" evidence="8">
    <location>
        <begin position="21"/>
        <end position="42"/>
    </location>
</feature>
<evidence type="ECO:0000256" key="3">
    <source>
        <dbReference type="ARBA" id="ARBA00009386"/>
    </source>
</evidence>
<sequence length="106" mass="11855">MDTSKGIWNRYRTSTPGLIQTLDLFIVFCGVMVVAVFGYGLVFTTQPFNAFISAIFATAGPLFFTISLRMQILNPKEFNNMSPEWAFLSYLACIGLLFFVISSFLG</sequence>
<evidence type="ECO:0000256" key="8">
    <source>
        <dbReference type="RuleBase" id="RU361136"/>
    </source>
</evidence>
<proteinExistence type="inferred from homology"/>